<dbReference type="Proteomes" id="UP001215598">
    <property type="component" value="Unassembled WGS sequence"/>
</dbReference>
<comment type="caution">
    <text evidence="2">The sequence shown here is derived from an EMBL/GenBank/DDBJ whole genome shotgun (WGS) entry which is preliminary data.</text>
</comment>
<accession>A0AAD7I080</accession>
<reference evidence="2" key="1">
    <citation type="submission" date="2023-03" db="EMBL/GenBank/DDBJ databases">
        <title>Massive genome expansion in bonnet fungi (Mycena s.s.) driven by repeated elements and novel gene families across ecological guilds.</title>
        <authorList>
            <consortium name="Lawrence Berkeley National Laboratory"/>
            <person name="Harder C.B."/>
            <person name="Miyauchi S."/>
            <person name="Viragh M."/>
            <person name="Kuo A."/>
            <person name="Thoen E."/>
            <person name="Andreopoulos B."/>
            <person name="Lu D."/>
            <person name="Skrede I."/>
            <person name="Drula E."/>
            <person name="Henrissat B."/>
            <person name="Morin E."/>
            <person name="Kohler A."/>
            <person name="Barry K."/>
            <person name="LaButti K."/>
            <person name="Morin E."/>
            <person name="Salamov A."/>
            <person name="Lipzen A."/>
            <person name="Mereny Z."/>
            <person name="Hegedus B."/>
            <person name="Baldrian P."/>
            <person name="Stursova M."/>
            <person name="Weitz H."/>
            <person name="Taylor A."/>
            <person name="Grigoriev I.V."/>
            <person name="Nagy L.G."/>
            <person name="Martin F."/>
            <person name="Kauserud H."/>
        </authorList>
    </citation>
    <scope>NUCLEOTIDE SEQUENCE</scope>
    <source>
        <strain evidence="2">CBHHK182m</strain>
    </source>
</reference>
<evidence type="ECO:0000256" key="1">
    <source>
        <dbReference type="SAM" id="MobiDB-lite"/>
    </source>
</evidence>
<sequence>MSDVRAEREGFALDLTQAKAAGLCDFPAWRTQDSNWAHLRKSAVQELFDSKSEPKPLKSNVSDQEGMTCEIMDINLRSLSSAFLRRRPWWQNSIWSPPEVSANPSPPSTIPTQTPQSNLSQTRESNATTDQLAAEYYDDVDRVAQIDLTPGPKIYPLCDIGYLNPEPTSDLPPVLTAHKVRYDFRGNCVEAELR</sequence>
<evidence type="ECO:0000313" key="3">
    <source>
        <dbReference type="Proteomes" id="UP001215598"/>
    </source>
</evidence>
<protein>
    <submittedName>
        <fullName evidence="2">Uncharacterized protein</fullName>
    </submittedName>
</protein>
<feature type="region of interest" description="Disordered" evidence="1">
    <location>
        <begin position="96"/>
        <end position="126"/>
    </location>
</feature>
<dbReference type="EMBL" id="JARKIB010000154">
    <property type="protein sequence ID" value="KAJ7731282.1"/>
    <property type="molecule type" value="Genomic_DNA"/>
</dbReference>
<keyword evidence="3" id="KW-1185">Reference proteome</keyword>
<proteinExistence type="predicted"/>
<gene>
    <name evidence="2" type="ORF">B0H16DRAFT_1469262</name>
</gene>
<name>A0AAD7I080_9AGAR</name>
<evidence type="ECO:0000313" key="2">
    <source>
        <dbReference type="EMBL" id="KAJ7731282.1"/>
    </source>
</evidence>
<organism evidence="2 3">
    <name type="scientific">Mycena metata</name>
    <dbReference type="NCBI Taxonomy" id="1033252"/>
    <lineage>
        <taxon>Eukaryota</taxon>
        <taxon>Fungi</taxon>
        <taxon>Dikarya</taxon>
        <taxon>Basidiomycota</taxon>
        <taxon>Agaricomycotina</taxon>
        <taxon>Agaricomycetes</taxon>
        <taxon>Agaricomycetidae</taxon>
        <taxon>Agaricales</taxon>
        <taxon>Marasmiineae</taxon>
        <taxon>Mycenaceae</taxon>
        <taxon>Mycena</taxon>
    </lineage>
</organism>
<dbReference type="AlphaFoldDB" id="A0AAD7I080"/>